<keyword evidence="2" id="KW-1185">Reference proteome</keyword>
<reference evidence="2" key="1">
    <citation type="submission" date="2014-09" db="EMBL/GenBank/DDBJ databases">
        <authorList>
            <person name="Mudge J."/>
            <person name="Ramaraj T."/>
            <person name="Lindquist I.E."/>
            <person name="Bharti A.K."/>
            <person name="Sundararajan A."/>
            <person name="Cameron C.T."/>
            <person name="Woodward J.E."/>
            <person name="May G.D."/>
            <person name="Brubaker C."/>
            <person name="Broadhvest J."/>
            <person name="Wilkins T.A."/>
        </authorList>
    </citation>
    <scope>NUCLEOTIDE SEQUENCE</scope>
    <source>
        <strain evidence="2">cv. AKA8401</strain>
    </source>
</reference>
<gene>
    <name evidence="1" type="ORF">F383_32116</name>
</gene>
<evidence type="ECO:0000313" key="1">
    <source>
        <dbReference type="EMBL" id="KHG05853.1"/>
    </source>
</evidence>
<dbReference type="Proteomes" id="UP000032142">
    <property type="component" value="Unassembled WGS sequence"/>
</dbReference>
<accession>A0A0B0MUU3</accession>
<sequence>MSTHKNIILCHIIYTCTYLSTKNIIIEPNRRILYPFLDQDPVHIFHFLDQSKFMLW</sequence>
<proteinExistence type="predicted"/>
<dbReference type="EMBL" id="JRRC01438685">
    <property type="protein sequence ID" value="KHG05853.1"/>
    <property type="molecule type" value="Genomic_DNA"/>
</dbReference>
<evidence type="ECO:0000313" key="2">
    <source>
        <dbReference type="Proteomes" id="UP000032142"/>
    </source>
</evidence>
<name>A0A0B0MUU3_GOSAR</name>
<organism evidence="1 2">
    <name type="scientific">Gossypium arboreum</name>
    <name type="common">Tree cotton</name>
    <name type="synonym">Gossypium nanking</name>
    <dbReference type="NCBI Taxonomy" id="29729"/>
    <lineage>
        <taxon>Eukaryota</taxon>
        <taxon>Viridiplantae</taxon>
        <taxon>Streptophyta</taxon>
        <taxon>Embryophyta</taxon>
        <taxon>Tracheophyta</taxon>
        <taxon>Spermatophyta</taxon>
        <taxon>Magnoliopsida</taxon>
        <taxon>eudicotyledons</taxon>
        <taxon>Gunneridae</taxon>
        <taxon>Pentapetalae</taxon>
        <taxon>rosids</taxon>
        <taxon>malvids</taxon>
        <taxon>Malvales</taxon>
        <taxon>Malvaceae</taxon>
        <taxon>Malvoideae</taxon>
        <taxon>Gossypium</taxon>
    </lineage>
</organism>
<dbReference type="AlphaFoldDB" id="A0A0B0MUU3"/>
<comment type="caution">
    <text evidence="1">The sequence shown here is derived from an EMBL/GenBank/DDBJ whole genome shotgun (WGS) entry which is preliminary data.</text>
</comment>
<protein>
    <submittedName>
        <fullName evidence="1">Uncharacterized protein</fullName>
    </submittedName>
</protein>